<organism evidence="16 18">
    <name type="scientific">Clostridium formicaceticum</name>
    <dbReference type="NCBI Taxonomy" id="1497"/>
    <lineage>
        <taxon>Bacteria</taxon>
        <taxon>Bacillati</taxon>
        <taxon>Bacillota</taxon>
        <taxon>Clostridia</taxon>
        <taxon>Eubacteriales</taxon>
        <taxon>Clostridiaceae</taxon>
        <taxon>Clostridium</taxon>
    </lineage>
</organism>
<dbReference type="Proteomes" id="UP000192478">
    <property type="component" value="Chromosome"/>
</dbReference>
<evidence type="ECO:0000313" key="18">
    <source>
        <dbReference type="Proteomes" id="UP000192478"/>
    </source>
</evidence>
<comment type="similarity">
    <text evidence="4 12 13">Belongs to the HisA/HisF family.</text>
</comment>
<dbReference type="SUPFAM" id="SSF51366">
    <property type="entry name" value="Ribulose-phoshate binding barrel"/>
    <property type="match status" value="1"/>
</dbReference>
<dbReference type="InterPro" id="IPR013785">
    <property type="entry name" value="Aldolase_TIM"/>
</dbReference>
<evidence type="ECO:0000256" key="5">
    <source>
        <dbReference type="ARBA" id="ARBA00012550"/>
    </source>
</evidence>
<name>A0AAC9RHX5_9CLOT</name>
<reference evidence="15 17" key="1">
    <citation type="submission" date="2016-10" db="EMBL/GenBank/DDBJ databases">
        <title>Complete Genome Sequence of Acetogen Clostridium formicoaceticum ATCC 27076.</title>
        <authorList>
            <person name="Bao T."/>
            <person name="Cheng C."/>
            <person name="Zhao J."/>
            <person name="Yang S.-T."/>
            <person name="Wang J."/>
            <person name="Wang M."/>
        </authorList>
    </citation>
    <scope>NUCLEOTIDE SEQUENCE [LARGE SCALE GENOMIC DNA]</scope>
    <source>
        <strain evidence="15 17">ATCC 27076</strain>
    </source>
</reference>
<dbReference type="KEGG" id="cfm:BJL90_06395"/>
<gene>
    <name evidence="12 16" type="primary">hisA</name>
    <name evidence="15" type="ORF">BJL90_06395</name>
    <name evidence="16" type="ORF">CLFO_01700</name>
</gene>
<dbReference type="NCBIfam" id="TIGR00007">
    <property type="entry name" value="1-(5-phosphoribosyl)-5-[(5-phosphoribosylamino)methylideneamino]imidazole-4-carboxamide isomerase"/>
    <property type="match status" value="1"/>
</dbReference>
<evidence type="ECO:0000256" key="8">
    <source>
        <dbReference type="ARBA" id="ARBA00022605"/>
    </source>
</evidence>
<keyword evidence="8 12" id="KW-0028">Amino-acid biosynthesis</keyword>
<dbReference type="EMBL" id="CP020559">
    <property type="protein sequence ID" value="ARE85854.1"/>
    <property type="molecule type" value="Genomic_DNA"/>
</dbReference>
<comment type="catalytic activity">
    <reaction evidence="1 12 14">
        <text>1-(5-phospho-beta-D-ribosyl)-5-[(5-phospho-beta-D-ribosylamino)methylideneamino]imidazole-4-carboxamide = 5-[(5-phospho-1-deoxy-D-ribulos-1-ylimino)methylamino]-1-(5-phospho-beta-D-ribosyl)imidazole-4-carboxamide</text>
        <dbReference type="Rhea" id="RHEA:15469"/>
        <dbReference type="ChEBI" id="CHEBI:58435"/>
        <dbReference type="ChEBI" id="CHEBI:58525"/>
        <dbReference type="EC" id="5.3.1.16"/>
    </reaction>
</comment>
<dbReference type="HAMAP" id="MF_01014">
    <property type="entry name" value="HisA"/>
    <property type="match status" value="1"/>
</dbReference>
<evidence type="ECO:0000256" key="4">
    <source>
        <dbReference type="ARBA" id="ARBA00009667"/>
    </source>
</evidence>
<dbReference type="CDD" id="cd04732">
    <property type="entry name" value="HisA"/>
    <property type="match status" value="1"/>
</dbReference>
<evidence type="ECO:0000256" key="2">
    <source>
        <dbReference type="ARBA" id="ARBA00004496"/>
    </source>
</evidence>
<evidence type="ECO:0000256" key="1">
    <source>
        <dbReference type="ARBA" id="ARBA00000901"/>
    </source>
</evidence>
<evidence type="ECO:0000256" key="11">
    <source>
        <dbReference type="ARBA" id="ARBA00030547"/>
    </source>
</evidence>
<accession>A0AAC9RHX5</accession>
<dbReference type="GO" id="GO:0005737">
    <property type="term" value="C:cytoplasm"/>
    <property type="evidence" value="ECO:0007669"/>
    <property type="project" value="UniProtKB-SubCell"/>
</dbReference>
<dbReference type="GO" id="GO:0003949">
    <property type="term" value="F:1-(5-phosphoribosyl)-5-[(5-phosphoribosylamino)methylideneamino]imidazole-4-carboxamide isomerase activity"/>
    <property type="evidence" value="ECO:0007669"/>
    <property type="project" value="UniProtKB-UniRule"/>
</dbReference>
<reference evidence="16 18" key="2">
    <citation type="submission" date="2017-03" db="EMBL/GenBank/DDBJ databases">
        <title>Complete sequence of Clostridium formicaceticum DSM 92.</title>
        <authorList>
            <person name="Poehlein A."/>
            <person name="Karl M."/>
            <person name="Bengelsdorf F.R."/>
            <person name="Duerre P."/>
            <person name="Daniel R."/>
        </authorList>
    </citation>
    <scope>NUCLEOTIDE SEQUENCE [LARGE SCALE GENOMIC DNA]</scope>
    <source>
        <strain evidence="16 18">DSM 92</strain>
    </source>
</reference>
<evidence type="ECO:0000256" key="10">
    <source>
        <dbReference type="ARBA" id="ARBA00023235"/>
    </source>
</evidence>
<keyword evidence="7 12" id="KW-0963">Cytoplasm</keyword>
<comment type="subcellular location">
    <subcellularLocation>
        <location evidence="2 12 14">Cytoplasm</location>
    </subcellularLocation>
</comment>
<dbReference type="RefSeq" id="WP_070965511.1">
    <property type="nucleotide sequence ID" value="NZ_CP017603.1"/>
</dbReference>
<evidence type="ECO:0000256" key="14">
    <source>
        <dbReference type="RuleBase" id="RU003658"/>
    </source>
</evidence>
<dbReference type="Pfam" id="PF00977">
    <property type="entry name" value="His_biosynth"/>
    <property type="match status" value="1"/>
</dbReference>
<dbReference type="AlphaFoldDB" id="A0AAC9RHX5"/>
<dbReference type="InterPro" id="IPR011060">
    <property type="entry name" value="RibuloseP-bd_barrel"/>
</dbReference>
<dbReference type="InterPro" id="IPR044524">
    <property type="entry name" value="Isoase_HisA-like"/>
</dbReference>
<evidence type="ECO:0000313" key="17">
    <source>
        <dbReference type="Proteomes" id="UP000177894"/>
    </source>
</evidence>
<feature type="active site" description="Proton donor" evidence="12">
    <location>
        <position position="129"/>
    </location>
</feature>
<dbReference type="GO" id="GO:0000105">
    <property type="term" value="P:L-histidine biosynthetic process"/>
    <property type="evidence" value="ECO:0007669"/>
    <property type="project" value="UniProtKB-UniRule"/>
</dbReference>
<evidence type="ECO:0000313" key="15">
    <source>
        <dbReference type="EMBL" id="AOY75555.1"/>
    </source>
</evidence>
<dbReference type="Proteomes" id="UP000177894">
    <property type="component" value="Chromosome"/>
</dbReference>
<evidence type="ECO:0000256" key="9">
    <source>
        <dbReference type="ARBA" id="ARBA00023102"/>
    </source>
</evidence>
<dbReference type="FunFam" id="3.20.20.70:FF:000009">
    <property type="entry name" value="1-(5-phosphoribosyl)-5-[(5-phosphoribosylamino)methylideneamino] imidazole-4-carboxamide isomerase"/>
    <property type="match status" value="1"/>
</dbReference>
<evidence type="ECO:0000256" key="13">
    <source>
        <dbReference type="RuleBase" id="RU003657"/>
    </source>
</evidence>
<dbReference type="PANTHER" id="PTHR43090">
    <property type="entry name" value="1-(5-PHOSPHORIBOSYL)-5-[(5-PHOSPHORIBOSYLAMINO)METHYLIDENEAMINO] IMIDAZOLE-4-CARBOXAMIDE ISOMERASE"/>
    <property type="match status" value="1"/>
</dbReference>
<dbReference type="InterPro" id="IPR006062">
    <property type="entry name" value="His_biosynth"/>
</dbReference>
<dbReference type="PANTHER" id="PTHR43090:SF2">
    <property type="entry name" value="1-(5-PHOSPHORIBOSYL)-5-[(5-PHOSPHORIBOSYLAMINO)METHYLIDENEAMINO] IMIDAZOLE-4-CARBOXAMIDE ISOMERASE"/>
    <property type="match status" value="1"/>
</dbReference>
<comment type="pathway">
    <text evidence="3 12 14">Amino-acid biosynthesis; L-histidine biosynthesis; L-histidine from 5-phospho-alpha-D-ribose 1-diphosphate: step 4/9.</text>
</comment>
<dbReference type="Gene3D" id="3.20.20.70">
    <property type="entry name" value="Aldolase class I"/>
    <property type="match status" value="1"/>
</dbReference>
<keyword evidence="9 12" id="KW-0368">Histidine biosynthesis</keyword>
<dbReference type="InterPro" id="IPR006063">
    <property type="entry name" value="HisA_bact_arch"/>
</dbReference>
<dbReference type="EMBL" id="CP017603">
    <property type="protein sequence ID" value="AOY75555.1"/>
    <property type="molecule type" value="Genomic_DNA"/>
</dbReference>
<dbReference type="GO" id="GO:0000162">
    <property type="term" value="P:L-tryptophan biosynthetic process"/>
    <property type="evidence" value="ECO:0007669"/>
    <property type="project" value="TreeGrafter"/>
</dbReference>
<protein>
    <recommendedName>
        <fullName evidence="6 12">1-(5-phosphoribosyl)-5-[(5-phosphoribosylamino)methylideneamino] imidazole-4-carboxamide isomerase</fullName>
        <ecNumber evidence="5 12">5.3.1.16</ecNumber>
    </recommendedName>
    <alternativeName>
        <fullName evidence="11 12">Phosphoribosylformimino-5-aminoimidazole carboxamide ribotide isomerase</fullName>
    </alternativeName>
</protein>
<feature type="active site" description="Proton acceptor" evidence="12">
    <location>
        <position position="8"/>
    </location>
</feature>
<evidence type="ECO:0000256" key="7">
    <source>
        <dbReference type="ARBA" id="ARBA00022490"/>
    </source>
</evidence>
<sequence length="235" mass="25458">MIIYPAIDIKEGKCVRLTQGKFDEEKVYFKDPQQVAKLWQQKGAKILHVVDLDGALEGRSKNLSVIEEIVKAVDIPVQLGGGIRSLQTIEELMKVGVDRVIIGTKAIQDKGMLQEAVAAYGDKIIVSIDAKDGYVAIDGWTKTSEVTALELALEIEKMGVKTIVYTDIARDGMLKGPNFEAIQHLQSHVKVDIIASGGVSSLEDLKKLSDIGVAGAIVGKALYEGKVDLEEVKVG</sequence>
<evidence type="ECO:0000256" key="6">
    <source>
        <dbReference type="ARBA" id="ARBA00018464"/>
    </source>
</evidence>
<dbReference type="InterPro" id="IPR023016">
    <property type="entry name" value="HisA/PriA"/>
</dbReference>
<keyword evidence="10 12" id="KW-0413">Isomerase</keyword>
<evidence type="ECO:0000256" key="3">
    <source>
        <dbReference type="ARBA" id="ARBA00005133"/>
    </source>
</evidence>
<proteinExistence type="inferred from homology"/>
<dbReference type="NCBIfam" id="NF010112">
    <property type="entry name" value="PRK13585.1"/>
    <property type="match status" value="1"/>
</dbReference>
<keyword evidence="17" id="KW-1185">Reference proteome</keyword>
<evidence type="ECO:0000313" key="16">
    <source>
        <dbReference type="EMBL" id="ARE85854.1"/>
    </source>
</evidence>
<evidence type="ECO:0000256" key="12">
    <source>
        <dbReference type="HAMAP-Rule" id="MF_01014"/>
    </source>
</evidence>
<dbReference type="EC" id="5.3.1.16" evidence="5 12"/>